<dbReference type="InterPro" id="IPR003343">
    <property type="entry name" value="Big_2"/>
</dbReference>
<dbReference type="Pfam" id="PF01841">
    <property type="entry name" value="Transglut_core"/>
    <property type="match status" value="1"/>
</dbReference>
<evidence type="ECO:0000313" key="4">
    <source>
        <dbReference type="Proteomes" id="UP000184423"/>
    </source>
</evidence>
<sequence>MVNKRRIVSIFIVFILLFVNFNGVLANVIDNSTDQTVKVLTVKKQPSSNSEIRILETKDKSKLENELKNRKKFTPVEYSSYRIEKYHKLLSNPYYELRNRQERYLETYVEFYNTSDKQIQNVNVIVDIGNEINSIYQFELEVYLANKDIQDYYIFVDEETGDRNLRVKIPVIQANQKYRLSIVQKIEIASPHFYDINVLKINPDYSNFSEYQRYISEEPKIETSYQPIIDKSHELLDSEKNVYDKILKAYEWVQFSMEYNYAYGNRGAQSAIDNLKGVCEDYSELLIALLRVQKIPARMVIGFRYYGGLPKDGTPNDVTYTYHAWVEVYYPNIGWIPMDPTVNPLPKYNNETGQWDKVIDLLEFIQDFPSESHIISDYNDVNMFSAYGDADFFSTLSNYTFGWTLSYKQTDEDKNVIQLPKFDLLVNNTNYKSIDLMAYYEGTKSLDYAKIYAYDAETNEIVNQINLNISGTNIKDYPIKLDNLLPNKNYKIYFEGGSSENDLFIKKTIEVSTTSLTFEDRIQLRPSIENITTFADGANFNIISDKNHLATKFKIEAYNLNWELEKTYEVLANTDSYTNNGVLNTSITGLKGSTFYTIYVTPYYYSYDGVLAEAQFMTNSEIKVTGVKLNITNKTVYKGENFNLTATITPRDAKNKGVTWSSSNSKVAVVDKYGRVTAVGAGTADIIVKTEDGGYTARCTVTVKQPIKVNGVKLNRTSLTLKKGSKYKLVATVLPTNATNKKVEWASSNLRVTKVDSNGNVIAVGRGTALITVRTNDGGYKRTCRVVVK</sequence>
<dbReference type="SUPFAM" id="SSF49373">
    <property type="entry name" value="Invasin/intimin cell-adhesion fragments"/>
    <property type="match status" value="2"/>
</dbReference>
<evidence type="ECO:0000313" key="3">
    <source>
        <dbReference type="EMBL" id="SHF04357.1"/>
    </source>
</evidence>
<keyword evidence="4" id="KW-1185">Reference proteome</keyword>
<dbReference type="AlphaFoldDB" id="A0A1M4YEZ5"/>
<dbReference type="PANTHER" id="PTHR33490">
    <property type="entry name" value="BLR5614 PROTEIN-RELATED"/>
    <property type="match status" value="1"/>
</dbReference>
<protein>
    <submittedName>
        <fullName evidence="3">Ig-like domain (Group 2)</fullName>
    </submittedName>
</protein>
<gene>
    <name evidence="3" type="ORF">SAMN02746091_01653</name>
</gene>
<dbReference type="SMART" id="SM00635">
    <property type="entry name" value="BID_2"/>
    <property type="match status" value="2"/>
</dbReference>
<feature type="domain" description="BIG2" evidence="2">
    <location>
        <begin position="708"/>
        <end position="785"/>
    </location>
</feature>
<accession>A0A1M4YEZ5</accession>
<dbReference type="InterPro" id="IPR002931">
    <property type="entry name" value="Transglutaminase-like"/>
</dbReference>
<dbReference type="RefSeq" id="WP_073248963.1">
    <property type="nucleotide sequence ID" value="NZ_FQVG01000030.1"/>
</dbReference>
<evidence type="ECO:0000259" key="2">
    <source>
        <dbReference type="SMART" id="SM00635"/>
    </source>
</evidence>
<evidence type="ECO:0000259" key="1">
    <source>
        <dbReference type="SMART" id="SM00460"/>
    </source>
</evidence>
<dbReference type="Gene3D" id="2.60.40.1080">
    <property type="match status" value="2"/>
</dbReference>
<dbReference type="SMART" id="SM00460">
    <property type="entry name" value="TGc"/>
    <property type="match status" value="1"/>
</dbReference>
<dbReference type="Gene3D" id="3.10.620.30">
    <property type="match status" value="1"/>
</dbReference>
<reference evidence="4" key="1">
    <citation type="submission" date="2016-11" db="EMBL/GenBank/DDBJ databases">
        <authorList>
            <person name="Varghese N."/>
            <person name="Submissions S."/>
        </authorList>
    </citation>
    <scope>NUCLEOTIDE SEQUENCE [LARGE SCALE GENOMIC DNA]</scope>
    <source>
        <strain evidence="4">DSM 10124</strain>
    </source>
</reference>
<proteinExistence type="predicted"/>
<dbReference type="Pfam" id="PF02368">
    <property type="entry name" value="Big_2"/>
    <property type="match status" value="2"/>
</dbReference>
<feature type="domain" description="Transglutaminase-like" evidence="1">
    <location>
        <begin position="271"/>
        <end position="342"/>
    </location>
</feature>
<dbReference type="Proteomes" id="UP000184423">
    <property type="component" value="Unassembled WGS sequence"/>
</dbReference>
<dbReference type="PANTHER" id="PTHR33490:SF6">
    <property type="entry name" value="SLL1049 PROTEIN"/>
    <property type="match status" value="1"/>
</dbReference>
<dbReference type="InterPro" id="IPR008964">
    <property type="entry name" value="Invasin/intimin_cell_adhesion"/>
</dbReference>
<dbReference type="SUPFAM" id="SSF54001">
    <property type="entry name" value="Cysteine proteinases"/>
    <property type="match status" value="1"/>
</dbReference>
<dbReference type="InterPro" id="IPR038765">
    <property type="entry name" value="Papain-like_cys_pep_sf"/>
</dbReference>
<feature type="domain" description="BIG2" evidence="2">
    <location>
        <begin position="623"/>
        <end position="700"/>
    </location>
</feature>
<name>A0A1M4YEZ5_9CLOT</name>
<dbReference type="EMBL" id="FQVG01000030">
    <property type="protein sequence ID" value="SHF04357.1"/>
    <property type="molecule type" value="Genomic_DNA"/>
</dbReference>
<organism evidence="3 4">
    <name type="scientific">Caloramator proteoclasticus DSM 10124</name>
    <dbReference type="NCBI Taxonomy" id="1121262"/>
    <lineage>
        <taxon>Bacteria</taxon>
        <taxon>Bacillati</taxon>
        <taxon>Bacillota</taxon>
        <taxon>Clostridia</taxon>
        <taxon>Eubacteriales</taxon>
        <taxon>Clostridiaceae</taxon>
        <taxon>Caloramator</taxon>
    </lineage>
</organism>